<evidence type="ECO:0000313" key="5">
    <source>
        <dbReference type="Proteomes" id="UP001138672"/>
    </source>
</evidence>
<evidence type="ECO:0000313" key="4">
    <source>
        <dbReference type="EMBL" id="MDQ0334612.1"/>
    </source>
</evidence>
<keyword evidence="6" id="KW-1185">Reference proteome</keyword>
<evidence type="ECO:0000313" key="3">
    <source>
        <dbReference type="EMBL" id="MBP1838477.1"/>
    </source>
</evidence>
<dbReference type="Proteomes" id="UP001231587">
    <property type="component" value="Unassembled WGS sequence"/>
</dbReference>
<dbReference type="EMBL" id="JAUSUU010000002">
    <property type="protein sequence ID" value="MDQ0334612.1"/>
    <property type="molecule type" value="Genomic_DNA"/>
</dbReference>
<gene>
    <name evidence="3" type="ORF">J2Z56_000373</name>
    <name evidence="4" type="ORF">J2Z57_001039</name>
</gene>
<keyword evidence="1" id="KW-1133">Transmembrane helix</keyword>
<reference evidence="3" key="1">
    <citation type="submission" date="2021-03" db="EMBL/GenBank/DDBJ databases">
        <title>Genomic Encyclopedia of Type Strains, Phase IV (KMG-IV): sequencing the most valuable type-strain genomes for metagenomic binning, comparative biology and taxonomic classification.</title>
        <authorList>
            <person name="Goeker M."/>
        </authorList>
    </citation>
    <scope>NUCLEOTIDE SEQUENCE</scope>
    <source>
        <strain evidence="3">DSM 15523</strain>
        <strain evidence="4 6">DSM 16476</strain>
    </source>
</reference>
<dbReference type="Proteomes" id="UP001138672">
    <property type="component" value="Unassembled WGS sequence"/>
</dbReference>
<evidence type="ECO:0000313" key="6">
    <source>
        <dbReference type="Proteomes" id="UP001231587"/>
    </source>
</evidence>
<dbReference type="InterPro" id="IPR024163">
    <property type="entry name" value="Aerotolerance_reg_N"/>
</dbReference>
<comment type="caution">
    <text evidence="3">The sequence shown here is derived from an EMBL/GenBank/DDBJ whole genome shotgun (WGS) entry which is preliminary data.</text>
</comment>
<evidence type="ECO:0000259" key="2">
    <source>
        <dbReference type="Pfam" id="PF07584"/>
    </source>
</evidence>
<keyword evidence="1" id="KW-0812">Transmembrane</keyword>
<feature type="transmembrane region" description="Helical" evidence="1">
    <location>
        <begin position="55"/>
        <end position="74"/>
    </location>
</feature>
<dbReference type="Pfam" id="PF07584">
    <property type="entry name" value="BatA"/>
    <property type="match status" value="1"/>
</dbReference>
<keyword evidence="1" id="KW-0472">Membrane</keyword>
<sequence>MFQLEEKIWFWALCVIPAIIIIYLVLQLWKRHTQKKFADKALLKRLSPNRSVFKSVLKLVIICLAFAALAIALVNPKVGTKLETVK</sequence>
<dbReference type="AlphaFoldDB" id="A0A9X0YH94"/>
<feature type="transmembrane region" description="Helical" evidence="1">
    <location>
        <begin position="6"/>
        <end position="26"/>
    </location>
</feature>
<evidence type="ECO:0000256" key="1">
    <source>
        <dbReference type="SAM" id="Phobius"/>
    </source>
</evidence>
<organism evidence="3 5">
    <name type="scientific">Formosa algae</name>
    <dbReference type="NCBI Taxonomy" id="225843"/>
    <lineage>
        <taxon>Bacteria</taxon>
        <taxon>Pseudomonadati</taxon>
        <taxon>Bacteroidota</taxon>
        <taxon>Flavobacteriia</taxon>
        <taxon>Flavobacteriales</taxon>
        <taxon>Flavobacteriaceae</taxon>
        <taxon>Formosa</taxon>
    </lineage>
</organism>
<accession>A0A9X0YH94</accession>
<protein>
    <recommendedName>
        <fullName evidence="2">Aerotolerance regulator N-terminal domain-containing protein</fullName>
    </recommendedName>
</protein>
<name>A0A9X0YH94_9FLAO</name>
<feature type="domain" description="Aerotolerance regulator N-terminal" evidence="2">
    <location>
        <begin position="1"/>
        <end position="76"/>
    </location>
</feature>
<proteinExistence type="predicted"/>
<dbReference type="EMBL" id="JAGGJQ010000001">
    <property type="protein sequence ID" value="MBP1838477.1"/>
    <property type="molecule type" value="Genomic_DNA"/>
</dbReference>